<evidence type="ECO:0000256" key="1">
    <source>
        <dbReference type="ARBA" id="ARBA00004328"/>
    </source>
</evidence>
<dbReference type="GO" id="GO:0044423">
    <property type="term" value="C:virion component"/>
    <property type="evidence" value="ECO:0007669"/>
    <property type="project" value="UniProtKB-KW"/>
</dbReference>
<organism evidence="8">
    <name type="scientific">Leviviridae sp</name>
    <dbReference type="NCBI Taxonomy" id="2027243"/>
    <lineage>
        <taxon>Viruses</taxon>
        <taxon>Riboviria</taxon>
        <taxon>Orthornavirae</taxon>
        <taxon>Lenarviricota</taxon>
        <taxon>Leviviricetes</taxon>
        <taxon>Norzivirales</taxon>
        <taxon>Fiersviridae</taxon>
    </lineage>
</organism>
<evidence type="ECO:0000256" key="6">
    <source>
        <dbReference type="ARBA" id="ARBA00023296"/>
    </source>
</evidence>
<comment type="subcellular location">
    <subcellularLocation>
        <location evidence="1">Virion</location>
    </subcellularLocation>
</comment>
<keyword evidence="4" id="KW-0946">Virion</keyword>
<dbReference type="InterPro" id="IPR005563">
    <property type="entry name" value="A_protein"/>
</dbReference>
<dbReference type="EMBL" id="MN035592">
    <property type="protein sequence ID" value="QDH90515.1"/>
    <property type="molecule type" value="Genomic_RNA"/>
</dbReference>
<proteinExistence type="inferred from homology"/>
<evidence type="ECO:0000313" key="8">
    <source>
        <dbReference type="EMBL" id="QDH90515.1"/>
    </source>
</evidence>
<comment type="similarity">
    <text evidence="7">Belongs to the Leviviricetes maturation protein family.</text>
</comment>
<evidence type="ECO:0000256" key="2">
    <source>
        <dbReference type="ARBA" id="ARBA00022581"/>
    </source>
</evidence>
<keyword evidence="2" id="KW-0945">Host-virus interaction</keyword>
<evidence type="ECO:0000256" key="7">
    <source>
        <dbReference type="ARBA" id="ARBA00035110"/>
    </source>
</evidence>
<keyword evidence="5" id="KW-1175">Viral attachment to host cell pilus</keyword>
<evidence type="ECO:0000256" key="5">
    <source>
        <dbReference type="ARBA" id="ARBA00023104"/>
    </source>
</evidence>
<gene>
    <name evidence="8" type="ORF">H1Rhizo26FD352_000003</name>
</gene>
<evidence type="ECO:0000256" key="3">
    <source>
        <dbReference type="ARBA" id="ARBA00022804"/>
    </source>
</evidence>
<dbReference type="GO" id="GO:0039666">
    <property type="term" value="P:virion attachment to host cell pilus"/>
    <property type="evidence" value="ECO:0007669"/>
    <property type="project" value="UniProtKB-KW"/>
</dbReference>
<protein>
    <submittedName>
        <fullName evidence="8">Uncharacterized protein</fullName>
    </submittedName>
</protein>
<dbReference type="Pfam" id="PF03863">
    <property type="entry name" value="Phage_mat-A"/>
    <property type="match status" value="1"/>
</dbReference>
<keyword evidence="3" id="KW-1161">Viral attachment to host cell</keyword>
<sequence>MTTGSSGSYTNLILTVGAYEYKSWNGVDGKYGPLVGGHRDLKWNPYSMRHSQRDRRAVRAYFQRKDAGDPNDYTDYVYLSIAGPEPEYLAWPHWLEWSNNDKLDVMSKLIERVKSHDFNLAVNVAQGRQLVDMVALNLRKFGRSITALKRGRFDVAARELTGASPKKNSQLKVTDISGRWLELQYGWLPALSDTFEAAKAFEAISNGPRKRTFSAAKKRGVSKDGLTDNGVVTWWWSTLGNYRIKFELAEEMSVNRQLGLLDPLSVAWEVVPYSFVVDWFLPIGQYLSVLSQIPFMKGRFLITERRSRTGPSMAWSNPHEPFVVGQISLPSDDYGTFKSIERSFHDELAVPLPNFVDGLTGSPKRIANAIALAHQAFARPSGGFTSRGGSL</sequence>
<evidence type="ECO:0000256" key="4">
    <source>
        <dbReference type="ARBA" id="ARBA00022844"/>
    </source>
</evidence>
<name>A0A514DA80_9VIRU</name>
<accession>A0A514DA80</accession>
<keyword evidence="6" id="KW-1160">Virus entry into host cell</keyword>
<reference evidence="8" key="1">
    <citation type="submission" date="2019-05" db="EMBL/GenBank/DDBJ databases">
        <title>Metatranscriptomic reconstruction reveals RNA viruses with the potential to shape carbon cycling in soil.</title>
        <authorList>
            <person name="Starr E.P."/>
            <person name="Nuccio E."/>
            <person name="Pett-Ridge J."/>
            <person name="Banfield J.F."/>
            <person name="Firestone M.K."/>
        </authorList>
    </citation>
    <scope>NUCLEOTIDE SEQUENCE</scope>
    <source>
        <strain evidence="8">H1_Rhizo_26_FD_scaffold_352</strain>
    </source>
</reference>